<dbReference type="EMBL" id="FRBY01000003">
    <property type="protein sequence ID" value="SHM19539.1"/>
    <property type="molecule type" value="Genomic_DNA"/>
</dbReference>
<dbReference type="InterPro" id="IPR001173">
    <property type="entry name" value="Glyco_trans_2-like"/>
</dbReference>
<feature type="domain" description="Glycosyltransferase 2-like" evidence="1">
    <location>
        <begin position="7"/>
        <end position="159"/>
    </location>
</feature>
<proteinExistence type="predicted"/>
<dbReference type="SUPFAM" id="SSF53448">
    <property type="entry name" value="Nucleotide-diphospho-sugar transferases"/>
    <property type="match status" value="1"/>
</dbReference>
<organism evidence="2 3">
    <name type="scientific">Flavobacterium saccharophilum</name>
    <dbReference type="NCBI Taxonomy" id="29534"/>
    <lineage>
        <taxon>Bacteria</taxon>
        <taxon>Pseudomonadati</taxon>
        <taxon>Bacteroidota</taxon>
        <taxon>Flavobacteriia</taxon>
        <taxon>Flavobacteriales</taxon>
        <taxon>Flavobacteriaceae</taxon>
        <taxon>Flavobacterium</taxon>
    </lineage>
</organism>
<dbReference type="Pfam" id="PF00535">
    <property type="entry name" value="Glycos_transf_2"/>
    <property type="match status" value="1"/>
</dbReference>
<dbReference type="Proteomes" id="UP000184121">
    <property type="component" value="Unassembled WGS sequence"/>
</dbReference>
<evidence type="ECO:0000313" key="2">
    <source>
        <dbReference type="EMBL" id="SHM19539.1"/>
    </source>
</evidence>
<sequence length="294" mass="34317">MSSPLISVIIPLYNKEDSILDTVKSVLNQTFQDFELLIVDDGSTDKSLTLLSNYKDSRITIISKENGGVSAARNYGVEASNAEYVFFLDADDIITKDCLSLFFEMLKKKPGISFFVANFKKTFEDGKEEIYSKLKIEGIVKDPIKNLWKKNIFPRTGSMLIKKECFSNIGGAFKTEISIYEDLELILRLMNNYQVYYSPKVVLLYQCEYNTLSKSIGLLSKEWIYYLKDIGVGFYEKMITAENVYNIYQKCKSQKDYESMKFIKVKFRRYFIYILLSIFDRKKMNILNKFRSWL</sequence>
<dbReference type="STRING" id="29534.SAMN05444366_2681"/>
<accession>A0A1M7GUM0</accession>
<evidence type="ECO:0000259" key="1">
    <source>
        <dbReference type="Pfam" id="PF00535"/>
    </source>
</evidence>
<evidence type="ECO:0000313" key="3">
    <source>
        <dbReference type="Proteomes" id="UP000184121"/>
    </source>
</evidence>
<gene>
    <name evidence="2" type="ORF">SAMN05444366_2681</name>
</gene>
<keyword evidence="2" id="KW-0808">Transferase</keyword>
<dbReference type="AlphaFoldDB" id="A0A1M7GUM0"/>
<reference evidence="3" key="1">
    <citation type="submission" date="2016-11" db="EMBL/GenBank/DDBJ databases">
        <authorList>
            <person name="Varghese N."/>
            <person name="Submissions S."/>
        </authorList>
    </citation>
    <scope>NUCLEOTIDE SEQUENCE [LARGE SCALE GENOMIC DNA]</scope>
    <source>
        <strain evidence="3">DSM 1811</strain>
    </source>
</reference>
<dbReference type="PANTHER" id="PTHR22916">
    <property type="entry name" value="GLYCOSYLTRANSFERASE"/>
    <property type="match status" value="1"/>
</dbReference>
<dbReference type="CDD" id="cd00761">
    <property type="entry name" value="Glyco_tranf_GTA_type"/>
    <property type="match status" value="1"/>
</dbReference>
<protein>
    <submittedName>
        <fullName evidence="2">Glycosyltransferase, GT2 family</fullName>
    </submittedName>
</protein>
<name>A0A1M7GUM0_9FLAO</name>
<keyword evidence="3" id="KW-1185">Reference proteome</keyword>
<dbReference type="InterPro" id="IPR029044">
    <property type="entry name" value="Nucleotide-diphossugar_trans"/>
</dbReference>
<dbReference type="RefSeq" id="WP_072973106.1">
    <property type="nucleotide sequence ID" value="NZ_FRBY01000003.1"/>
</dbReference>
<dbReference type="Gene3D" id="3.90.550.10">
    <property type="entry name" value="Spore Coat Polysaccharide Biosynthesis Protein SpsA, Chain A"/>
    <property type="match status" value="1"/>
</dbReference>
<dbReference type="OrthoDB" id="6307329at2"/>
<dbReference type="GO" id="GO:0016758">
    <property type="term" value="F:hexosyltransferase activity"/>
    <property type="evidence" value="ECO:0007669"/>
    <property type="project" value="UniProtKB-ARBA"/>
</dbReference>